<protein>
    <submittedName>
        <fullName evidence="1">Uncharacterized protein</fullName>
    </submittedName>
</protein>
<gene>
    <name evidence="1" type="ORF">HDF10_002836</name>
</gene>
<organism evidence="1 2">
    <name type="scientific">Tunturiibacter lichenicola</name>
    <dbReference type="NCBI Taxonomy" id="2051959"/>
    <lineage>
        <taxon>Bacteria</taxon>
        <taxon>Pseudomonadati</taxon>
        <taxon>Acidobacteriota</taxon>
        <taxon>Terriglobia</taxon>
        <taxon>Terriglobales</taxon>
        <taxon>Acidobacteriaceae</taxon>
        <taxon>Tunturiibacter</taxon>
    </lineage>
</organism>
<proteinExistence type="predicted"/>
<comment type="caution">
    <text evidence="1">The sequence shown here is derived from an EMBL/GenBank/DDBJ whole genome shotgun (WGS) entry which is preliminary data.</text>
</comment>
<dbReference type="EMBL" id="JACHDZ010000004">
    <property type="protein sequence ID" value="MBB5344850.1"/>
    <property type="molecule type" value="Genomic_DNA"/>
</dbReference>
<reference evidence="1 2" key="1">
    <citation type="submission" date="2020-08" db="EMBL/GenBank/DDBJ databases">
        <title>Genomic Encyclopedia of Type Strains, Phase IV (KMG-V): Genome sequencing to study the core and pangenomes of soil and plant-associated prokaryotes.</title>
        <authorList>
            <person name="Whitman W."/>
        </authorList>
    </citation>
    <scope>NUCLEOTIDE SEQUENCE [LARGE SCALE GENOMIC DNA]</scope>
    <source>
        <strain evidence="1 2">M8US30</strain>
    </source>
</reference>
<dbReference type="AlphaFoldDB" id="A0A7W8J8Y0"/>
<evidence type="ECO:0000313" key="2">
    <source>
        <dbReference type="Proteomes" id="UP000569092"/>
    </source>
</evidence>
<sequence>MAAIAIYTCVCGVQKKTSNHWVLAKVTSFGVTFMPWDAELARSRDITILCGEGCAASMLSRSLGDWKKPAVGVTSVGSVTDLSVDISAEEYELAVA</sequence>
<dbReference type="Proteomes" id="UP000569092">
    <property type="component" value="Unassembled WGS sequence"/>
</dbReference>
<name>A0A7W8J8Y0_9BACT</name>
<evidence type="ECO:0000313" key="1">
    <source>
        <dbReference type="EMBL" id="MBB5344850.1"/>
    </source>
</evidence>
<accession>A0A7W8J8Y0</accession>